<dbReference type="RefSeq" id="WP_038476100.1">
    <property type="nucleotide sequence ID" value="NZ_CP009451.1"/>
</dbReference>
<feature type="domain" description="SpoVT-AbrB" evidence="1">
    <location>
        <begin position="6"/>
        <end position="51"/>
    </location>
</feature>
<accession>A0A089Q153</accession>
<dbReference type="PANTHER" id="PTHR40516:SF1">
    <property type="entry name" value="ANTITOXIN CHPS-RELATED"/>
    <property type="match status" value="1"/>
</dbReference>
<dbReference type="InterPro" id="IPR039052">
    <property type="entry name" value="Antitox_PemI-like"/>
</dbReference>
<dbReference type="OrthoDB" id="9795766at2"/>
<dbReference type="AlphaFoldDB" id="A0A089Q153"/>
<evidence type="ECO:0000259" key="1">
    <source>
        <dbReference type="SMART" id="SM00966"/>
    </source>
</evidence>
<dbReference type="EMBL" id="CP009451">
    <property type="protein sequence ID" value="AIR04916.1"/>
    <property type="molecule type" value="Genomic_DNA"/>
</dbReference>
<dbReference type="SMART" id="SM00966">
    <property type="entry name" value="SpoVT_AbrB"/>
    <property type="match status" value="1"/>
</dbReference>
<dbReference type="NCBIfam" id="NF008463">
    <property type="entry name" value="PRK11347.1"/>
    <property type="match status" value="1"/>
</dbReference>
<gene>
    <name evidence="2" type="ORF">JT31_09895</name>
</gene>
<protein>
    <submittedName>
        <fullName evidence="2">Antitoxin ChpS</fullName>
    </submittedName>
</protein>
<reference evidence="2 3" key="1">
    <citation type="submission" date="2014-09" db="EMBL/GenBank/DDBJ databases">
        <title>Cedecea neteri SSMD04 Genome Sequencing.</title>
        <authorList>
            <person name="Tan J.-Y."/>
        </authorList>
    </citation>
    <scope>NUCLEOTIDE SEQUENCE [LARGE SCALE GENOMIC DNA]</scope>
    <source>
        <strain evidence="2 3">SSMD04</strain>
    </source>
</reference>
<keyword evidence="3" id="KW-1185">Reference proteome</keyword>
<dbReference type="GO" id="GO:0003677">
    <property type="term" value="F:DNA binding"/>
    <property type="evidence" value="ECO:0007669"/>
    <property type="project" value="InterPro"/>
</dbReference>
<dbReference type="InterPro" id="IPR007159">
    <property type="entry name" value="SpoVT-AbrB_dom"/>
</dbReference>
<sequence length="83" mass="9191">MRITIKKWGNSAGMVIPGALMDELGVKIGQSMEAEVIDNQLIMKPARKKYTLDELLAHGDPSAPKISEEDIWGKDNPVGKEVW</sequence>
<evidence type="ECO:0000313" key="3">
    <source>
        <dbReference type="Proteomes" id="UP000029481"/>
    </source>
</evidence>
<dbReference type="PANTHER" id="PTHR40516">
    <property type="entry name" value="ANTITOXIN CHPS-RELATED"/>
    <property type="match status" value="1"/>
</dbReference>
<evidence type="ECO:0000313" key="2">
    <source>
        <dbReference type="EMBL" id="AIR04916.1"/>
    </source>
</evidence>
<dbReference type="SUPFAM" id="SSF89447">
    <property type="entry name" value="AbrB/MazE/MraZ-like"/>
    <property type="match status" value="1"/>
</dbReference>
<name>A0A089Q153_9ENTR</name>
<organism evidence="2 3">
    <name type="scientific">Cedecea neteri</name>
    <dbReference type="NCBI Taxonomy" id="158822"/>
    <lineage>
        <taxon>Bacteria</taxon>
        <taxon>Pseudomonadati</taxon>
        <taxon>Pseudomonadota</taxon>
        <taxon>Gammaproteobacteria</taxon>
        <taxon>Enterobacterales</taxon>
        <taxon>Enterobacteriaceae</taxon>
        <taxon>Cedecea</taxon>
    </lineage>
</organism>
<dbReference type="InterPro" id="IPR037914">
    <property type="entry name" value="SpoVT-AbrB_sf"/>
</dbReference>
<dbReference type="Proteomes" id="UP000029481">
    <property type="component" value="Chromosome"/>
</dbReference>
<dbReference type="GO" id="GO:0097351">
    <property type="term" value="F:toxin sequestering activity"/>
    <property type="evidence" value="ECO:0007669"/>
    <property type="project" value="InterPro"/>
</dbReference>
<dbReference type="Gene3D" id="2.10.260.10">
    <property type="match status" value="1"/>
</dbReference>
<proteinExistence type="predicted"/>
<dbReference type="Pfam" id="PF04014">
    <property type="entry name" value="MazE_antitoxin"/>
    <property type="match status" value="1"/>
</dbReference>
<dbReference type="KEGG" id="cnt:JT31_09895"/>